<proteinExistence type="inferred from homology"/>
<feature type="transmembrane region" description="Helical" evidence="9">
    <location>
        <begin position="633"/>
        <end position="651"/>
    </location>
</feature>
<dbReference type="InterPro" id="IPR013525">
    <property type="entry name" value="ABC2_TM"/>
</dbReference>
<dbReference type="PANTHER" id="PTHR48041:SF78">
    <property type="entry name" value="ABC TRANSPORTER EXPRESSED IN TRACHEA, ISOFORM A"/>
    <property type="match status" value="1"/>
</dbReference>
<keyword evidence="4 9" id="KW-0812">Transmembrane</keyword>
<name>V5I802_ANOGL</name>
<sequence length="714" mass="79027">MTADLKSVNIHLPIDCEDNCEAVSYSAKGICCPLKEIESLNNASALSGSQTNLCNGSSSVTINNAGTLRKVLNNSPNNQKKPTISLTHLPKRPPVDIQFIDLSYSVSEGRKRGYKTILKCVNGKFRSGELTGIMGPSGAGKSTLMNILAGYKTSNLDGQVLINGKERSLRRFRKMSCYIMQDDCLSPHLTVKEAMQVSANLKLGKGITQSEKKIVINEIIETLGLQDCVDTNSSSLSGGQRKRLSIALELVNNPPVMFFDEPTSGLDSSSCFQCLCLLKSLARGGRTVICTIHQPSARLFEMFDHLYMLAEGQCIYRGPVTGLVRFLSSMGLNCPSYHNPADYVMEVACGEHGDYVQKLVIAVNAGQCNKYIMQGHNEGNKMISNDIFKQSGPPGETVAVPNGSVKTPITPATCTTSLLDSSEHLPQSEKNGFPTTGFQQFVILLKRSMYIILMDKTLTRMRLVAHFIIGCLIGLIYYDIGNDAAKVTSNAGCLFFCVMFMMFTAMMPTILTFPLEMSVFVREHLNYWYSVKAYYLAKTLADIPFQIILTTCYIIGVYFITSQPLDATRFGMFLLVAVLIALVSQSFGLLIGAGFNIEGGVFLGPISTIPMVLFSGFFSNLNDIPYYIKWLPYASYLKYGFEASMIAIYGLNRPKLECTVPYCHFKYPKTFLDQMSMNDDMTSYIIDVAVLSGLFILLRICAYFVLRIKLFQNR</sequence>
<protein>
    <submittedName>
        <fullName evidence="11">ATP-binding cassette sub-family G member 4</fullName>
    </submittedName>
</protein>
<evidence type="ECO:0000256" key="5">
    <source>
        <dbReference type="ARBA" id="ARBA00022741"/>
    </source>
</evidence>
<dbReference type="InterPro" id="IPR027417">
    <property type="entry name" value="P-loop_NTPase"/>
</dbReference>
<dbReference type="Pfam" id="PF00005">
    <property type="entry name" value="ABC_tran"/>
    <property type="match status" value="1"/>
</dbReference>
<feature type="transmembrane region" description="Helical" evidence="9">
    <location>
        <begin position="535"/>
        <end position="560"/>
    </location>
</feature>
<evidence type="ECO:0000256" key="8">
    <source>
        <dbReference type="ARBA" id="ARBA00023136"/>
    </source>
</evidence>
<feature type="domain" description="ABC transporter" evidence="10">
    <location>
        <begin position="97"/>
        <end position="336"/>
    </location>
</feature>
<keyword evidence="8 9" id="KW-0472">Membrane</keyword>
<dbReference type="InterPro" id="IPR050352">
    <property type="entry name" value="ABCG_transporters"/>
</dbReference>
<gene>
    <name evidence="11" type="primary">ABCG4</name>
</gene>
<dbReference type="PROSITE" id="PS50893">
    <property type="entry name" value="ABC_TRANSPORTER_2"/>
    <property type="match status" value="1"/>
</dbReference>
<evidence type="ECO:0000256" key="6">
    <source>
        <dbReference type="ARBA" id="ARBA00022840"/>
    </source>
</evidence>
<evidence type="ECO:0000256" key="9">
    <source>
        <dbReference type="SAM" id="Phobius"/>
    </source>
</evidence>
<dbReference type="SMART" id="SM00382">
    <property type="entry name" value="AAA"/>
    <property type="match status" value="1"/>
</dbReference>
<accession>V5I802</accession>
<dbReference type="SUPFAM" id="SSF52540">
    <property type="entry name" value="P-loop containing nucleoside triphosphate hydrolases"/>
    <property type="match status" value="1"/>
</dbReference>
<dbReference type="KEGG" id="agb:108912596"/>
<dbReference type="GeneID" id="108912596"/>
<evidence type="ECO:0000256" key="2">
    <source>
        <dbReference type="ARBA" id="ARBA00005814"/>
    </source>
</evidence>
<dbReference type="InterPro" id="IPR043926">
    <property type="entry name" value="ABCG_dom"/>
</dbReference>
<dbReference type="OrthoDB" id="66620at2759"/>
<dbReference type="FunFam" id="3.40.50.300:FF:000891">
    <property type="entry name" value="ATP-binding cassette sub-family G member"/>
    <property type="match status" value="1"/>
</dbReference>
<dbReference type="GO" id="GO:0140359">
    <property type="term" value="F:ABC-type transporter activity"/>
    <property type="evidence" value="ECO:0007669"/>
    <property type="project" value="InterPro"/>
</dbReference>
<evidence type="ECO:0000313" key="11">
    <source>
        <dbReference type="EMBL" id="JAB62926.1"/>
    </source>
</evidence>
<feature type="transmembrane region" description="Helical" evidence="9">
    <location>
        <begin position="601"/>
        <end position="621"/>
    </location>
</feature>
<dbReference type="GO" id="GO:0005524">
    <property type="term" value="F:ATP binding"/>
    <property type="evidence" value="ECO:0007669"/>
    <property type="project" value="UniProtKB-KW"/>
</dbReference>
<keyword evidence="3" id="KW-0813">Transport</keyword>
<evidence type="ECO:0000256" key="3">
    <source>
        <dbReference type="ARBA" id="ARBA00022448"/>
    </source>
</evidence>
<keyword evidence="6 11" id="KW-0067">ATP-binding</keyword>
<dbReference type="InterPro" id="IPR003439">
    <property type="entry name" value="ABC_transporter-like_ATP-bd"/>
</dbReference>
<dbReference type="GO" id="GO:0005886">
    <property type="term" value="C:plasma membrane"/>
    <property type="evidence" value="ECO:0007669"/>
    <property type="project" value="TreeGrafter"/>
</dbReference>
<dbReference type="PROSITE" id="PS00211">
    <property type="entry name" value="ABC_TRANSPORTER_1"/>
    <property type="match status" value="1"/>
</dbReference>
<dbReference type="Pfam" id="PF01061">
    <property type="entry name" value="ABC2_membrane"/>
    <property type="match status" value="1"/>
</dbReference>
<keyword evidence="5" id="KW-0547">Nucleotide-binding</keyword>
<dbReference type="Gene3D" id="3.40.50.300">
    <property type="entry name" value="P-loop containing nucleotide triphosphate hydrolases"/>
    <property type="match status" value="1"/>
</dbReference>
<evidence type="ECO:0000256" key="4">
    <source>
        <dbReference type="ARBA" id="ARBA00022692"/>
    </source>
</evidence>
<organism evidence="11">
    <name type="scientific">Anoplophora glabripennis</name>
    <name type="common">Asian longhorn beetle</name>
    <name type="synonym">Anoplophora nobilis</name>
    <dbReference type="NCBI Taxonomy" id="217634"/>
    <lineage>
        <taxon>Eukaryota</taxon>
        <taxon>Metazoa</taxon>
        <taxon>Ecdysozoa</taxon>
        <taxon>Arthropoda</taxon>
        <taxon>Hexapoda</taxon>
        <taxon>Insecta</taxon>
        <taxon>Pterygota</taxon>
        <taxon>Neoptera</taxon>
        <taxon>Endopterygota</taxon>
        <taxon>Coleoptera</taxon>
        <taxon>Polyphaga</taxon>
        <taxon>Cucujiformia</taxon>
        <taxon>Chrysomeloidea</taxon>
        <taxon>Cerambycidae</taxon>
        <taxon>Lamiinae</taxon>
        <taxon>Lamiini</taxon>
        <taxon>Anoplophora</taxon>
    </lineage>
</organism>
<dbReference type="Pfam" id="PF19055">
    <property type="entry name" value="ABC2_membrane_7"/>
    <property type="match status" value="1"/>
</dbReference>
<reference evidence="11" key="1">
    <citation type="submission" date="2013-07" db="EMBL/GenBank/DDBJ databases">
        <title>Midgut Transcriptome Profiling of Anoplphora glabripennis, a Lignocellulose Degrading, Wood-Boring Cerambycid.</title>
        <authorList>
            <person name="Scully E.D."/>
            <person name="Hoover K."/>
            <person name="Carlson J.E."/>
            <person name="Tien M."/>
            <person name="Geib S.M."/>
        </authorList>
    </citation>
    <scope>NUCLEOTIDE SEQUENCE</scope>
</reference>
<dbReference type="PANTHER" id="PTHR48041">
    <property type="entry name" value="ABC TRANSPORTER G FAMILY MEMBER 28"/>
    <property type="match status" value="1"/>
</dbReference>
<dbReference type="InterPro" id="IPR017871">
    <property type="entry name" value="ABC_transporter-like_CS"/>
</dbReference>
<feature type="transmembrane region" description="Helical" evidence="9">
    <location>
        <begin position="684"/>
        <end position="706"/>
    </location>
</feature>
<dbReference type="InterPro" id="IPR003593">
    <property type="entry name" value="AAA+_ATPase"/>
</dbReference>
<dbReference type="CDD" id="cd03213">
    <property type="entry name" value="ABCG_EPDR"/>
    <property type="match status" value="1"/>
</dbReference>
<dbReference type="EMBL" id="GALX01005540">
    <property type="protein sequence ID" value="JAB62926.1"/>
    <property type="molecule type" value="Transcribed_RNA"/>
</dbReference>
<feature type="transmembrane region" description="Helical" evidence="9">
    <location>
        <begin position="572"/>
        <end position="595"/>
    </location>
</feature>
<dbReference type="AlphaFoldDB" id="V5I802"/>
<comment type="subcellular location">
    <subcellularLocation>
        <location evidence="1">Membrane</location>
        <topology evidence="1">Multi-pass membrane protein</topology>
    </subcellularLocation>
</comment>
<feature type="transmembrane region" description="Helical" evidence="9">
    <location>
        <begin position="492"/>
        <end position="515"/>
    </location>
</feature>
<keyword evidence="7 9" id="KW-1133">Transmembrane helix</keyword>
<feature type="transmembrane region" description="Helical" evidence="9">
    <location>
        <begin position="463"/>
        <end position="480"/>
    </location>
</feature>
<dbReference type="GO" id="GO:0016887">
    <property type="term" value="F:ATP hydrolysis activity"/>
    <property type="evidence" value="ECO:0007669"/>
    <property type="project" value="InterPro"/>
</dbReference>
<evidence type="ECO:0000256" key="1">
    <source>
        <dbReference type="ARBA" id="ARBA00004141"/>
    </source>
</evidence>
<evidence type="ECO:0000256" key="7">
    <source>
        <dbReference type="ARBA" id="ARBA00022989"/>
    </source>
</evidence>
<comment type="similarity">
    <text evidence="2">Belongs to the ABC transporter superfamily. ABCG family. Eye pigment precursor importer (TC 3.A.1.204) subfamily.</text>
</comment>
<evidence type="ECO:0000259" key="10">
    <source>
        <dbReference type="PROSITE" id="PS50893"/>
    </source>
</evidence>